<organism evidence="1 2">
    <name type="scientific">Paragemmobacter amnigenus</name>
    <dbReference type="NCBI Taxonomy" id="2852097"/>
    <lineage>
        <taxon>Bacteria</taxon>
        <taxon>Pseudomonadati</taxon>
        <taxon>Pseudomonadota</taxon>
        <taxon>Alphaproteobacteria</taxon>
        <taxon>Rhodobacterales</taxon>
        <taxon>Paracoccaceae</taxon>
        <taxon>Paragemmobacter</taxon>
    </lineage>
</organism>
<dbReference type="RefSeq" id="WP_161761816.1">
    <property type="nucleotide sequence ID" value="NZ_JAAATX020000005.1"/>
</dbReference>
<dbReference type="SUPFAM" id="SSF55781">
    <property type="entry name" value="GAF domain-like"/>
    <property type="match status" value="1"/>
</dbReference>
<comment type="caution">
    <text evidence="1">The sequence shown here is derived from an EMBL/GenBank/DDBJ whole genome shotgun (WGS) entry which is preliminary data.</text>
</comment>
<sequence length="152" mass="16493">MTQPFAALHHDCAALGTRLFTVTTHDLTHDLFRRAYTSHPVEYPAHGTKPLIRDAWYDLCITRAQPFVANTPADFATVFFDHALITAMGLGSAANLPVIADDGTVPATVNLLAEPHHFTPDRLTTYTALVAQHRPALLSFISAQILHGGPGV</sequence>
<name>A0ABS6J1X9_9RHOB</name>
<gene>
    <name evidence="1" type="ORF">GU927_007855</name>
</gene>
<evidence type="ECO:0000313" key="2">
    <source>
        <dbReference type="Proteomes" id="UP000731907"/>
    </source>
</evidence>
<dbReference type="Proteomes" id="UP000731907">
    <property type="component" value="Unassembled WGS sequence"/>
</dbReference>
<reference evidence="1 2" key="1">
    <citation type="submission" date="2021-06" db="EMBL/GenBank/DDBJ databases">
        <title>Rhodobacteraceae bacterium strain HSP-20.</title>
        <authorList>
            <person name="Chen W.-M."/>
        </authorList>
    </citation>
    <scope>NUCLEOTIDE SEQUENCE [LARGE SCALE GENOMIC DNA]</scope>
    <source>
        <strain evidence="1 2">HSP-20</strain>
    </source>
</reference>
<evidence type="ECO:0000313" key="1">
    <source>
        <dbReference type="EMBL" id="MBU9697761.1"/>
    </source>
</evidence>
<keyword evidence="2" id="KW-1185">Reference proteome</keyword>
<protein>
    <submittedName>
        <fullName evidence="1">GAF domain-containing protein</fullName>
    </submittedName>
</protein>
<dbReference type="EMBL" id="JAAATX020000005">
    <property type="protein sequence ID" value="MBU9697761.1"/>
    <property type="molecule type" value="Genomic_DNA"/>
</dbReference>
<proteinExistence type="predicted"/>
<accession>A0ABS6J1X9</accession>